<reference evidence="6" key="1">
    <citation type="submission" date="2019-08" db="EMBL/GenBank/DDBJ databases">
        <authorList>
            <person name="Kucharzyk K."/>
            <person name="Murdoch R.W."/>
            <person name="Higgins S."/>
            <person name="Loffler F."/>
        </authorList>
    </citation>
    <scope>NUCLEOTIDE SEQUENCE</scope>
</reference>
<protein>
    <recommendedName>
        <fullName evidence="7">DUF423 domain-containing protein</fullName>
    </recommendedName>
</protein>
<feature type="transmembrane region" description="Helical" evidence="5">
    <location>
        <begin position="113"/>
        <end position="134"/>
    </location>
</feature>
<accession>A0A645D533</accession>
<sequence length="150" mass="16315">MHPLPVLSSLQVPQRGLEYPMTRLMALRVTAVLGFLAVALGAFGAHGLKAMLAQNGTAATWETAVLYHFIHVLVMLWLVNRPSFSTGAWLSFFLGILVFSGSLYTLAITNIKWLGAITPLGGVSFLVGWLWTAFKSDSASTHQSVHYPLS</sequence>
<evidence type="ECO:0000256" key="2">
    <source>
        <dbReference type="ARBA" id="ARBA00022692"/>
    </source>
</evidence>
<dbReference type="GO" id="GO:0005886">
    <property type="term" value="C:plasma membrane"/>
    <property type="evidence" value="ECO:0007669"/>
    <property type="project" value="TreeGrafter"/>
</dbReference>
<evidence type="ECO:0000256" key="4">
    <source>
        <dbReference type="ARBA" id="ARBA00023136"/>
    </source>
</evidence>
<organism evidence="6">
    <name type="scientific">bioreactor metagenome</name>
    <dbReference type="NCBI Taxonomy" id="1076179"/>
    <lineage>
        <taxon>unclassified sequences</taxon>
        <taxon>metagenomes</taxon>
        <taxon>ecological metagenomes</taxon>
    </lineage>
</organism>
<name>A0A645D533_9ZZZZ</name>
<dbReference type="PANTHER" id="PTHR43461:SF1">
    <property type="entry name" value="TRANSMEMBRANE PROTEIN 256"/>
    <property type="match status" value="1"/>
</dbReference>
<gene>
    <name evidence="6" type="ORF">SDC9_131396</name>
</gene>
<evidence type="ECO:0000256" key="5">
    <source>
        <dbReference type="SAM" id="Phobius"/>
    </source>
</evidence>
<dbReference type="PANTHER" id="PTHR43461">
    <property type="entry name" value="TRANSMEMBRANE PROTEIN 256"/>
    <property type="match status" value="1"/>
</dbReference>
<dbReference type="Pfam" id="PF04241">
    <property type="entry name" value="DUF423"/>
    <property type="match status" value="1"/>
</dbReference>
<dbReference type="AlphaFoldDB" id="A0A645D533"/>
<evidence type="ECO:0000313" key="6">
    <source>
        <dbReference type="EMBL" id="MPM84325.1"/>
    </source>
</evidence>
<feature type="transmembrane region" description="Helical" evidence="5">
    <location>
        <begin position="86"/>
        <end position="107"/>
    </location>
</feature>
<dbReference type="InterPro" id="IPR006696">
    <property type="entry name" value="DUF423"/>
</dbReference>
<comment type="caution">
    <text evidence="6">The sequence shown here is derived from an EMBL/GenBank/DDBJ whole genome shotgun (WGS) entry which is preliminary data.</text>
</comment>
<feature type="transmembrane region" description="Helical" evidence="5">
    <location>
        <begin position="25"/>
        <end position="46"/>
    </location>
</feature>
<keyword evidence="3 5" id="KW-1133">Transmembrane helix</keyword>
<keyword evidence="2 5" id="KW-0812">Transmembrane</keyword>
<feature type="transmembrane region" description="Helical" evidence="5">
    <location>
        <begin position="58"/>
        <end position="79"/>
    </location>
</feature>
<evidence type="ECO:0008006" key="7">
    <source>
        <dbReference type="Google" id="ProtNLM"/>
    </source>
</evidence>
<evidence type="ECO:0000256" key="3">
    <source>
        <dbReference type="ARBA" id="ARBA00022989"/>
    </source>
</evidence>
<evidence type="ECO:0000256" key="1">
    <source>
        <dbReference type="ARBA" id="ARBA00004141"/>
    </source>
</evidence>
<keyword evidence="4 5" id="KW-0472">Membrane</keyword>
<comment type="subcellular location">
    <subcellularLocation>
        <location evidence="1">Membrane</location>
        <topology evidence="1">Multi-pass membrane protein</topology>
    </subcellularLocation>
</comment>
<proteinExistence type="predicted"/>
<dbReference type="EMBL" id="VSSQ01032902">
    <property type="protein sequence ID" value="MPM84325.1"/>
    <property type="molecule type" value="Genomic_DNA"/>
</dbReference>